<evidence type="ECO:0000256" key="6">
    <source>
        <dbReference type="ARBA" id="ARBA00022989"/>
    </source>
</evidence>
<feature type="transmembrane region" description="Helical" evidence="8">
    <location>
        <begin position="157"/>
        <end position="174"/>
    </location>
</feature>
<feature type="transmembrane region" description="Helical" evidence="8">
    <location>
        <begin position="180"/>
        <end position="200"/>
    </location>
</feature>
<dbReference type="Proteomes" id="UP000654482">
    <property type="component" value="Unassembled WGS sequence"/>
</dbReference>
<dbReference type="Pfam" id="PF00005">
    <property type="entry name" value="ABC_tran"/>
    <property type="match status" value="1"/>
</dbReference>
<feature type="transmembrane region" description="Helical" evidence="8">
    <location>
        <begin position="255"/>
        <end position="282"/>
    </location>
</feature>
<dbReference type="FunFam" id="3.40.50.300:FF:000287">
    <property type="entry name" value="Multidrug ABC transporter ATP-binding protein"/>
    <property type="match status" value="1"/>
</dbReference>
<sequence length="593" mass="65457">MRSRPLSPSSNPLQRLMRYGRKYRSKIWQAATCSVLNKIFDLAPPVLIGAAVDVVVKQQDSLIAQFGVTDIFSQLVILAGLTVLVWGFESVFEYAYAQLWRNLAQKIQHDLRLDAYSHLQDLDLAFFEERSTGDLLAILNDDVNQLERFLDVGANEILQVSTTVVIISLGFMAIAPSIAWMTMIPIPIIIWGSVAFQKLLAPRYGEVREKVSLLSSRLANNLSGIMTIKSFTTEAFEIERLRTESEAYRQSNRRAIALSAGFIPLIRLVILFGFTATLLIGGMKAVDGSLAVGTYSVLVFMTQRLLWPLTRLGQTLDLYQRAMASTNRVMTLLDTPIDAHPGGLSLGDVRGELRLENITFAYRDREPVIKNLSLQIEAGQTIAIVGSTGSGKSTLVKLLLRLYEIQGGTITLDGVDIREANLSSLRSAMGLVSQDVFLFHGSVLENIKYGSPDATLTGAIAAAKIAEAHNFIEKLPQTYETIVGERGQKLSGGQRQRLAIARAILKDPPILILDEATSSVDNETEAAIARSLEYITQNRTTIAIAHRLSTIRNADCIYVMEYGRIVERGTHEALLAQNGIYANLWRVQTGIKG</sequence>
<evidence type="ECO:0000256" key="5">
    <source>
        <dbReference type="ARBA" id="ARBA00022840"/>
    </source>
</evidence>
<dbReference type="CDD" id="cd18565">
    <property type="entry name" value="ABC_6TM_exporter_like"/>
    <property type="match status" value="1"/>
</dbReference>
<dbReference type="InterPro" id="IPR017871">
    <property type="entry name" value="ABC_transporter-like_CS"/>
</dbReference>
<dbReference type="PANTHER" id="PTHR43394">
    <property type="entry name" value="ATP-DEPENDENT PERMEASE MDL1, MITOCHONDRIAL"/>
    <property type="match status" value="1"/>
</dbReference>
<dbReference type="InterPro" id="IPR039421">
    <property type="entry name" value="Type_1_exporter"/>
</dbReference>
<organism evidence="11 12">
    <name type="scientific">Lusitaniella coriacea LEGE 07157</name>
    <dbReference type="NCBI Taxonomy" id="945747"/>
    <lineage>
        <taxon>Bacteria</taxon>
        <taxon>Bacillati</taxon>
        <taxon>Cyanobacteriota</taxon>
        <taxon>Cyanophyceae</taxon>
        <taxon>Spirulinales</taxon>
        <taxon>Lusitaniellaceae</taxon>
        <taxon>Lusitaniella</taxon>
    </lineage>
</organism>
<feature type="transmembrane region" description="Helical" evidence="8">
    <location>
        <begin position="71"/>
        <end position="96"/>
    </location>
</feature>
<dbReference type="RefSeq" id="WP_194031845.1">
    <property type="nucleotide sequence ID" value="NZ_JADEWZ010000059.1"/>
</dbReference>
<dbReference type="InterPro" id="IPR003593">
    <property type="entry name" value="AAA+_ATPase"/>
</dbReference>
<dbReference type="GO" id="GO:0005524">
    <property type="term" value="F:ATP binding"/>
    <property type="evidence" value="ECO:0007669"/>
    <property type="project" value="UniProtKB-KW"/>
</dbReference>
<dbReference type="PROSITE" id="PS50893">
    <property type="entry name" value="ABC_TRANSPORTER_2"/>
    <property type="match status" value="1"/>
</dbReference>
<gene>
    <name evidence="11" type="ORF">IQ249_22970</name>
</gene>
<dbReference type="InterPro" id="IPR003439">
    <property type="entry name" value="ABC_transporter-like_ATP-bd"/>
</dbReference>
<evidence type="ECO:0000256" key="4">
    <source>
        <dbReference type="ARBA" id="ARBA00022741"/>
    </source>
</evidence>
<dbReference type="PROSITE" id="PS50929">
    <property type="entry name" value="ABC_TM1F"/>
    <property type="match status" value="1"/>
</dbReference>
<dbReference type="Pfam" id="PF00664">
    <property type="entry name" value="ABC_membrane"/>
    <property type="match status" value="1"/>
</dbReference>
<name>A0A8J7JFH0_9CYAN</name>
<keyword evidence="12" id="KW-1185">Reference proteome</keyword>
<dbReference type="EMBL" id="JADEWZ010000059">
    <property type="protein sequence ID" value="MBE9118755.1"/>
    <property type="molecule type" value="Genomic_DNA"/>
</dbReference>
<evidence type="ECO:0000313" key="12">
    <source>
        <dbReference type="Proteomes" id="UP000654482"/>
    </source>
</evidence>
<evidence type="ECO:0000313" key="11">
    <source>
        <dbReference type="EMBL" id="MBE9118755.1"/>
    </source>
</evidence>
<dbReference type="InterPro" id="IPR011527">
    <property type="entry name" value="ABC1_TM_dom"/>
</dbReference>
<dbReference type="SUPFAM" id="SSF90123">
    <property type="entry name" value="ABC transporter transmembrane region"/>
    <property type="match status" value="1"/>
</dbReference>
<comment type="subcellular location">
    <subcellularLocation>
        <location evidence="1">Cell membrane</location>
        <topology evidence="1">Multi-pass membrane protein</topology>
    </subcellularLocation>
</comment>
<dbReference type="Gene3D" id="3.40.50.300">
    <property type="entry name" value="P-loop containing nucleotide triphosphate hydrolases"/>
    <property type="match status" value="1"/>
</dbReference>
<reference evidence="11" key="1">
    <citation type="submission" date="2020-10" db="EMBL/GenBank/DDBJ databases">
        <authorList>
            <person name="Castelo-Branco R."/>
            <person name="Eusebio N."/>
            <person name="Adriana R."/>
            <person name="Vieira A."/>
            <person name="Brugerolle De Fraissinette N."/>
            <person name="Rezende De Castro R."/>
            <person name="Schneider M.P."/>
            <person name="Vasconcelos V."/>
            <person name="Leao P.N."/>
        </authorList>
    </citation>
    <scope>NUCLEOTIDE SEQUENCE</scope>
    <source>
        <strain evidence="11">LEGE 07157</strain>
    </source>
</reference>
<dbReference type="GO" id="GO:0005886">
    <property type="term" value="C:plasma membrane"/>
    <property type="evidence" value="ECO:0007669"/>
    <property type="project" value="UniProtKB-SubCell"/>
</dbReference>
<keyword evidence="5 11" id="KW-0067">ATP-binding</keyword>
<dbReference type="Gene3D" id="1.20.1560.10">
    <property type="entry name" value="ABC transporter type 1, transmembrane domain"/>
    <property type="match status" value="1"/>
</dbReference>
<protein>
    <submittedName>
        <fullName evidence="11">ABC transporter ATP-binding protein</fullName>
    </submittedName>
</protein>
<keyword evidence="3 8" id="KW-0812">Transmembrane</keyword>
<dbReference type="GO" id="GO:0015421">
    <property type="term" value="F:ABC-type oligopeptide transporter activity"/>
    <property type="evidence" value="ECO:0007669"/>
    <property type="project" value="TreeGrafter"/>
</dbReference>
<keyword evidence="7 8" id="KW-0472">Membrane</keyword>
<keyword evidence="2" id="KW-0813">Transport</keyword>
<evidence type="ECO:0000259" key="9">
    <source>
        <dbReference type="PROSITE" id="PS50893"/>
    </source>
</evidence>
<evidence type="ECO:0000256" key="7">
    <source>
        <dbReference type="ARBA" id="ARBA00023136"/>
    </source>
</evidence>
<feature type="domain" description="ABC transporter" evidence="9">
    <location>
        <begin position="353"/>
        <end position="587"/>
    </location>
</feature>
<dbReference type="InterPro" id="IPR027417">
    <property type="entry name" value="P-loop_NTPase"/>
</dbReference>
<proteinExistence type="predicted"/>
<dbReference type="PANTHER" id="PTHR43394:SF1">
    <property type="entry name" value="ATP-BINDING CASSETTE SUB-FAMILY B MEMBER 10, MITOCHONDRIAL"/>
    <property type="match status" value="1"/>
</dbReference>
<dbReference type="SUPFAM" id="SSF52540">
    <property type="entry name" value="P-loop containing nucleoside triphosphate hydrolases"/>
    <property type="match status" value="1"/>
</dbReference>
<dbReference type="AlphaFoldDB" id="A0A8J7JFH0"/>
<accession>A0A8J7JFH0</accession>
<feature type="domain" description="ABC transmembrane type-1" evidence="10">
    <location>
        <begin position="28"/>
        <end position="321"/>
    </location>
</feature>
<comment type="caution">
    <text evidence="11">The sequence shown here is derived from an EMBL/GenBank/DDBJ whole genome shotgun (WGS) entry which is preliminary data.</text>
</comment>
<evidence type="ECO:0000256" key="8">
    <source>
        <dbReference type="SAM" id="Phobius"/>
    </source>
</evidence>
<dbReference type="SMART" id="SM00382">
    <property type="entry name" value="AAA"/>
    <property type="match status" value="1"/>
</dbReference>
<dbReference type="InterPro" id="IPR036640">
    <property type="entry name" value="ABC1_TM_sf"/>
</dbReference>
<evidence type="ECO:0000256" key="2">
    <source>
        <dbReference type="ARBA" id="ARBA00022448"/>
    </source>
</evidence>
<evidence type="ECO:0000259" key="10">
    <source>
        <dbReference type="PROSITE" id="PS50929"/>
    </source>
</evidence>
<evidence type="ECO:0000256" key="1">
    <source>
        <dbReference type="ARBA" id="ARBA00004651"/>
    </source>
</evidence>
<feature type="transmembrane region" description="Helical" evidence="8">
    <location>
        <begin position="27"/>
        <end position="51"/>
    </location>
</feature>
<dbReference type="PROSITE" id="PS00211">
    <property type="entry name" value="ABC_TRANSPORTER_1"/>
    <property type="match status" value="1"/>
</dbReference>
<keyword evidence="4" id="KW-0547">Nucleotide-binding</keyword>
<keyword evidence="6 8" id="KW-1133">Transmembrane helix</keyword>
<dbReference type="GO" id="GO:0016887">
    <property type="term" value="F:ATP hydrolysis activity"/>
    <property type="evidence" value="ECO:0007669"/>
    <property type="project" value="InterPro"/>
</dbReference>
<evidence type="ECO:0000256" key="3">
    <source>
        <dbReference type="ARBA" id="ARBA00022692"/>
    </source>
</evidence>